<comment type="subcellular location">
    <subcellularLocation>
        <location evidence="1 5 6">Nucleus</location>
    </subcellularLocation>
</comment>
<feature type="domain" description="Homeobox" evidence="7">
    <location>
        <begin position="126"/>
        <end position="186"/>
    </location>
</feature>
<dbReference type="PROSITE" id="PS00027">
    <property type="entry name" value="HOMEOBOX_1"/>
    <property type="match status" value="1"/>
</dbReference>
<evidence type="ECO:0000256" key="6">
    <source>
        <dbReference type="RuleBase" id="RU000682"/>
    </source>
</evidence>
<dbReference type="FunFam" id="1.10.10.60:FF:000064">
    <property type="entry name" value="Zinc finger homeobox protein 4"/>
    <property type="match status" value="1"/>
</dbReference>
<evidence type="ECO:0000256" key="1">
    <source>
        <dbReference type="ARBA" id="ARBA00004123"/>
    </source>
</evidence>
<dbReference type="GO" id="GO:0003677">
    <property type="term" value="F:DNA binding"/>
    <property type="evidence" value="ECO:0007669"/>
    <property type="project" value="UniProtKB-UniRule"/>
</dbReference>
<name>A0AAE9DX61_CAEBR</name>
<dbReference type="PROSITE" id="PS50071">
    <property type="entry name" value="HOMEOBOX_2"/>
    <property type="match status" value="1"/>
</dbReference>
<dbReference type="InterPro" id="IPR001356">
    <property type="entry name" value="HD"/>
</dbReference>
<dbReference type="SUPFAM" id="SSF46689">
    <property type="entry name" value="Homeodomain-like"/>
    <property type="match status" value="1"/>
</dbReference>
<keyword evidence="3 5" id="KW-0371">Homeobox</keyword>
<evidence type="ECO:0000256" key="3">
    <source>
        <dbReference type="ARBA" id="ARBA00023155"/>
    </source>
</evidence>
<reference evidence="8 9" key="1">
    <citation type="submission" date="2022-05" db="EMBL/GenBank/DDBJ databases">
        <title>Chromosome-level reference genomes for two strains of Caenorhabditis briggsae: an improved platform for comparative genomics.</title>
        <authorList>
            <person name="Stevens L."/>
            <person name="Andersen E.C."/>
        </authorList>
    </citation>
    <scope>NUCLEOTIDE SEQUENCE [LARGE SCALE GENOMIC DNA]</scope>
    <source>
        <strain evidence="8">QX1410_ONT</strain>
        <tissue evidence="8">Whole-organism</tissue>
    </source>
</reference>
<keyword evidence="4 5" id="KW-0539">Nucleus</keyword>
<evidence type="ECO:0000313" key="8">
    <source>
        <dbReference type="EMBL" id="ULU12713.1"/>
    </source>
</evidence>
<evidence type="ECO:0000259" key="7">
    <source>
        <dbReference type="PROSITE" id="PS50071"/>
    </source>
</evidence>
<evidence type="ECO:0000256" key="5">
    <source>
        <dbReference type="PROSITE-ProRule" id="PRU00108"/>
    </source>
</evidence>
<dbReference type="InterPro" id="IPR050877">
    <property type="entry name" value="EMX-VAX-Noto_Homeobox_TFs"/>
</dbReference>
<sequence>MNPLSGYISDWYFAYPMSEPSKTVPQNSLFHILTPSENSRLSHSPSVTPTPMMPQNVIQMDMSKLHMRFPLKNVASNESFPYPQFNPEFYLPPMTSQSIHQNSYTANCVPSNTPKAVPSRKPRKETFERRRRTAFSEKQLKMLCDQFMINQNPTGFELNKLAKDTELEQKTVKIWFKNRRAAWRKQNPALKSYMSHYHGYY</sequence>
<dbReference type="InterPro" id="IPR017970">
    <property type="entry name" value="Homeobox_CS"/>
</dbReference>
<organism evidence="8 9">
    <name type="scientific">Caenorhabditis briggsae</name>
    <dbReference type="NCBI Taxonomy" id="6238"/>
    <lineage>
        <taxon>Eukaryota</taxon>
        <taxon>Metazoa</taxon>
        <taxon>Ecdysozoa</taxon>
        <taxon>Nematoda</taxon>
        <taxon>Chromadorea</taxon>
        <taxon>Rhabditida</taxon>
        <taxon>Rhabditina</taxon>
        <taxon>Rhabditomorpha</taxon>
        <taxon>Rhabditoidea</taxon>
        <taxon>Rhabditidae</taxon>
        <taxon>Peloderinae</taxon>
        <taxon>Caenorhabditis</taxon>
    </lineage>
</organism>
<gene>
    <name evidence="8" type="ORF">L3Y34_015751</name>
</gene>
<evidence type="ECO:0000256" key="2">
    <source>
        <dbReference type="ARBA" id="ARBA00023125"/>
    </source>
</evidence>
<dbReference type="CDD" id="cd00086">
    <property type="entry name" value="homeodomain"/>
    <property type="match status" value="1"/>
</dbReference>
<evidence type="ECO:0000313" key="9">
    <source>
        <dbReference type="Proteomes" id="UP000827892"/>
    </source>
</evidence>
<evidence type="ECO:0000256" key="4">
    <source>
        <dbReference type="ARBA" id="ARBA00023242"/>
    </source>
</evidence>
<proteinExistence type="predicted"/>
<dbReference type="GO" id="GO:0005634">
    <property type="term" value="C:nucleus"/>
    <property type="evidence" value="ECO:0007669"/>
    <property type="project" value="UniProtKB-SubCell"/>
</dbReference>
<dbReference type="InterPro" id="IPR009057">
    <property type="entry name" value="Homeodomain-like_sf"/>
</dbReference>
<dbReference type="EMBL" id="CP090891">
    <property type="protein sequence ID" value="ULU12713.1"/>
    <property type="molecule type" value="Genomic_DNA"/>
</dbReference>
<dbReference type="AlphaFoldDB" id="A0AAE9DX61"/>
<dbReference type="Gene3D" id="1.10.10.60">
    <property type="entry name" value="Homeodomain-like"/>
    <property type="match status" value="1"/>
</dbReference>
<dbReference type="GO" id="GO:0000981">
    <property type="term" value="F:DNA-binding transcription factor activity, RNA polymerase II-specific"/>
    <property type="evidence" value="ECO:0007669"/>
    <property type="project" value="InterPro"/>
</dbReference>
<dbReference type="PANTHER" id="PTHR24339:SF28">
    <property type="entry name" value="E5-RELATED"/>
    <property type="match status" value="1"/>
</dbReference>
<dbReference type="Proteomes" id="UP000827892">
    <property type="component" value="Chromosome I"/>
</dbReference>
<dbReference type="SMART" id="SM00389">
    <property type="entry name" value="HOX"/>
    <property type="match status" value="1"/>
</dbReference>
<keyword evidence="2 5" id="KW-0238">DNA-binding</keyword>
<protein>
    <recommendedName>
        <fullName evidence="7">Homeobox domain-containing protein</fullName>
    </recommendedName>
</protein>
<dbReference type="Pfam" id="PF00046">
    <property type="entry name" value="Homeodomain"/>
    <property type="match status" value="1"/>
</dbReference>
<feature type="DNA-binding region" description="Homeobox" evidence="5">
    <location>
        <begin position="128"/>
        <end position="187"/>
    </location>
</feature>
<dbReference type="PANTHER" id="PTHR24339">
    <property type="entry name" value="HOMEOBOX PROTEIN EMX-RELATED"/>
    <property type="match status" value="1"/>
</dbReference>
<accession>A0AAE9DX61</accession>